<dbReference type="EMBL" id="GBXM01044937">
    <property type="protein sequence ID" value="JAH63640.1"/>
    <property type="molecule type" value="Transcribed_RNA"/>
</dbReference>
<accession>A0A0E9UEI5</accession>
<organism evidence="1">
    <name type="scientific">Anguilla anguilla</name>
    <name type="common">European freshwater eel</name>
    <name type="synonym">Muraena anguilla</name>
    <dbReference type="NCBI Taxonomy" id="7936"/>
    <lineage>
        <taxon>Eukaryota</taxon>
        <taxon>Metazoa</taxon>
        <taxon>Chordata</taxon>
        <taxon>Craniata</taxon>
        <taxon>Vertebrata</taxon>
        <taxon>Euteleostomi</taxon>
        <taxon>Actinopterygii</taxon>
        <taxon>Neopterygii</taxon>
        <taxon>Teleostei</taxon>
        <taxon>Anguilliformes</taxon>
        <taxon>Anguillidae</taxon>
        <taxon>Anguilla</taxon>
    </lineage>
</organism>
<evidence type="ECO:0000313" key="1">
    <source>
        <dbReference type="EMBL" id="JAH63640.1"/>
    </source>
</evidence>
<protein>
    <submittedName>
        <fullName evidence="1">Uncharacterized protein</fullName>
    </submittedName>
</protein>
<reference evidence="1" key="1">
    <citation type="submission" date="2014-11" db="EMBL/GenBank/DDBJ databases">
        <authorList>
            <person name="Amaro Gonzalez C."/>
        </authorList>
    </citation>
    <scope>NUCLEOTIDE SEQUENCE</scope>
</reference>
<proteinExistence type="predicted"/>
<reference evidence="1" key="2">
    <citation type="journal article" date="2015" name="Fish Shellfish Immunol.">
        <title>Early steps in the European eel (Anguilla anguilla)-Vibrio vulnificus interaction in the gills: Role of the RtxA13 toxin.</title>
        <authorList>
            <person name="Callol A."/>
            <person name="Pajuelo D."/>
            <person name="Ebbesson L."/>
            <person name="Teles M."/>
            <person name="MacKenzie S."/>
            <person name="Amaro C."/>
        </authorList>
    </citation>
    <scope>NUCLEOTIDE SEQUENCE</scope>
</reference>
<name>A0A0E9UEI5_ANGAN</name>
<dbReference type="AlphaFoldDB" id="A0A0E9UEI5"/>
<sequence length="54" mass="6304">MVSGRRELGRGGVTESLRYPRSQWYLIVFLGLRDTRFLFLSNCNFALLVARRLV</sequence>